<keyword evidence="1" id="KW-0596">Phosphopantetheine</keyword>
<evidence type="ECO:0000256" key="2">
    <source>
        <dbReference type="ARBA" id="ARBA00022553"/>
    </source>
</evidence>
<dbReference type="InterPro" id="IPR016036">
    <property type="entry name" value="Malonyl_transacylase_ACP-bd"/>
</dbReference>
<keyword evidence="5" id="KW-0274">FAD</keyword>
<keyword evidence="7" id="KW-0511">Multifunctional enzyme</keyword>
<dbReference type="Gene3D" id="3.40.50.150">
    <property type="entry name" value="Vaccinia Virus protein VP39"/>
    <property type="match status" value="1"/>
</dbReference>
<dbReference type="InterPro" id="IPR006162">
    <property type="entry name" value="Ppantetheine_attach_site"/>
</dbReference>
<dbReference type="PROSITE" id="PS52019">
    <property type="entry name" value="PKS_MFAS_DH"/>
    <property type="match status" value="1"/>
</dbReference>
<feature type="region of interest" description="C-terminal hotdog fold" evidence="9">
    <location>
        <begin position="1234"/>
        <end position="1393"/>
    </location>
</feature>
<dbReference type="InterPro" id="IPR020841">
    <property type="entry name" value="PKS_Beta-ketoAc_synthase_dom"/>
</dbReference>
<gene>
    <name evidence="13" type="ORF">CSOL1703_00013950</name>
</gene>
<dbReference type="InterPro" id="IPR009081">
    <property type="entry name" value="PP-bd_ACP"/>
</dbReference>
<keyword evidence="4" id="KW-0808">Transferase</keyword>
<dbReference type="InterPro" id="IPR036291">
    <property type="entry name" value="NAD(P)-bd_dom_sf"/>
</dbReference>
<dbReference type="InterPro" id="IPR014043">
    <property type="entry name" value="Acyl_transferase_dom"/>
</dbReference>
<dbReference type="SUPFAM" id="SSF51905">
    <property type="entry name" value="FAD/NAD(P)-binding domain"/>
    <property type="match status" value="1"/>
</dbReference>
<dbReference type="Gene3D" id="3.30.70.3290">
    <property type="match status" value="1"/>
</dbReference>
<dbReference type="Gene3D" id="3.50.50.60">
    <property type="entry name" value="FAD/NAD(P)-binding domain"/>
    <property type="match status" value="1"/>
</dbReference>
<evidence type="ECO:0000256" key="8">
    <source>
        <dbReference type="ARBA" id="ARBA00023315"/>
    </source>
</evidence>
<dbReference type="Pfam" id="PF00550">
    <property type="entry name" value="PP-binding"/>
    <property type="match status" value="1"/>
</dbReference>
<feature type="region of interest" description="Disordered" evidence="10">
    <location>
        <begin position="1955"/>
        <end position="1980"/>
    </location>
</feature>
<organism evidence="13 14">
    <name type="scientific">Clonostachys solani</name>
    <dbReference type="NCBI Taxonomy" id="160281"/>
    <lineage>
        <taxon>Eukaryota</taxon>
        <taxon>Fungi</taxon>
        <taxon>Dikarya</taxon>
        <taxon>Ascomycota</taxon>
        <taxon>Pezizomycotina</taxon>
        <taxon>Sordariomycetes</taxon>
        <taxon>Hypocreomycetidae</taxon>
        <taxon>Hypocreales</taxon>
        <taxon>Bionectriaceae</taxon>
        <taxon>Clonostachys</taxon>
    </lineage>
</organism>
<dbReference type="PRINTS" id="PR00420">
    <property type="entry name" value="RNGMNOXGNASE"/>
</dbReference>
<dbReference type="InterPro" id="IPR032088">
    <property type="entry name" value="SAT"/>
</dbReference>
<reference evidence="14" key="1">
    <citation type="submission" date="2019-06" db="EMBL/GenBank/DDBJ databases">
        <authorList>
            <person name="Broberg M."/>
        </authorList>
    </citation>
    <scope>NUCLEOTIDE SEQUENCE [LARGE SCALE GENOMIC DNA]</scope>
</reference>
<dbReference type="InterPro" id="IPR013120">
    <property type="entry name" value="FAR_NAD-bd"/>
</dbReference>
<feature type="region of interest" description="N-terminal hotdog fold" evidence="9">
    <location>
        <begin position="1074"/>
        <end position="1204"/>
    </location>
</feature>
<dbReference type="SMART" id="SM00827">
    <property type="entry name" value="PKS_AT"/>
    <property type="match status" value="1"/>
</dbReference>
<dbReference type="GO" id="GO:0044550">
    <property type="term" value="P:secondary metabolite biosynthetic process"/>
    <property type="evidence" value="ECO:0007669"/>
    <property type="project" value="UniProtKB-ARBA"/>
</dbReference>
<protein>
    <recommendedName>
        <fullName evidence="15">Carrier domain-containing protein</fullName>
    </recommendedName>
</protein>
<dbReference type="SUPFAM" id="SSF53335">
    <property type="entry name" value="S-adenosyl-L-methionine-dependent methyltransferases"/>
    <property type="match status" value="1"/>
</dbReference>
<dbReference type="InterPro" id="IPR013217">
    <property type="entry name" value="Methyltransf_12"/>
</dbReference>
<keyword evidence="8" id="KW-0012">Acyltransferase</keyword>
<dbReference type="Pfam" id="PF01494">
    <property type="entry name" value="FAD_binding_3"/>
    <property type="match status" value="1"/>
</dbReference>
<feature type="domain" description="Carrier" evidence="11">
    <location>
        <begin position="1449"/>
        <end position="1523"/>
    </location>
</feature>
<feature type="domain" description="PKS/mFAS DH" evidence="12">
    <location>
        <begin position="1074"/>
        <end position="1393"/>
    </location>
</feature>
<evidence type="ECO:0000313" key="13">
    <source>
        <dbReference type="EMBL" id="CAH0050711.1"/>
    </source>
</evidence>
<dbReference type="Pfam" id="PF00109">
    <property type="entry name" value="ketoacyl-synt"/>
    <property type="match status" value="1"/>
</dbReference>
<dbReference type="GO" id="GO:0071949">
    <property type="term" value="F:FAD binding"/>
    <property type="evidence" value="ECO:0007669"/>
    <property type="project" value="InterPro"/>
</dbReference>
<dbReference type="Gene3D" id="1.10.1200.10">
    <property type="entry name" value="ACP-like"/>
    <property type="match status" value="1"/>
</dbReference>
<dbReference type="InterPro" id="IPR014030">
    <property type="entry name" value="Ketoacyl_synth_N"/>
</dbReference>
<proteinExistence type="predicted"/>
<dbReference type="PROSITE" id="PS00012">
    <property type="entry name" value="PHOSPHOPANTETHEINE"/>
    <property type="match status" value="1"/>
</dbReference>
<evidence type="ECO:0000256" key="4">
    <source>
        <dbReference type="ARBA" id="ARBA00022679"/>
    </source>
</evidence>
<name>A0A9N9Z835_9HYPO</name>
<dbReference type="Gene3D" id="3.40.50.720">
    <property type="entry name" value="NAD(P)-binding Rossmann-like Domain"/>
    <property type="match status" value="1"/>
</dbReference>
<dbReference type="InterPro" id="IPR016035">
    <property type="entry name" value="Acyl_Trfase/lysoPLipase"/>
</dbReference>
<dbReference type="Gene3D" id="3.40.47.10">
    <property type="match status" value="1"/>
</dbReference>
<dbReference type="Pfam" id="PF16073">
    <property type="entry name" value="SAT"/>
    <property type="match status" value="1"/>
</dbReference>
<dbReference type="GO" id="GO:0016491">
    <property type="term" value="F:oxidoreductase activity"/>
    <property type="evidence" value="ECO:0007669"/>
    <property type="project" value="UniProtKB-KW"/>
</dbReference>
<keyword evidence="3" id="KW-0285">Flavoprotein</keyword>
<accession>A0A9N9Z835</accession>
<evidence type="ECO:0000256" key="1">
    <source>
        <dbReference type="ARBA" id="ARBA00022450"/>
    </source>
</evidence>
<evidence type="ECO:0008006" key="15">
    <source>
        <dbReference type="Google" id="ProtNLM"/>
    </source>
</evidence>
<dbReference type="SUPFAM" id="SSF47336">
    <property type="entry name" value="ACP-like"/>
    <property type="match status" value="1"/>
</dbReference>
<dbReference type="EMBL" id="CABFOC020000038">
    <property type="protein sequence ID" value="CAH0050711.1"/>
    <property type="molecule type" value="Genomic_DNA"/>
</dbReference>
<dbReference type="InterPro" id="IPR041068">
    <property type="entry name" value="HTH_51"/>
</dbReference>
<dbReference type="SUPFAM" id="SSF51735">
    <property type="entry name" value="NAD(P)-binding Rossmann-fold domains"/>
    <property type="match status" value="1"/>
</dbReference>
<dbReference type="SUPFAM" id="SSF53901">
    <property type="entry name" value="Thiolase-like"/>
    <property type="match status" value="1"/>
</dbReference>
<reference evidence="13 14" key="2">
    <citation type="submission" date="2021-10" db="EMBL/GenBank/DDBJ databases">
        <authorList>
            <person name="Piombo E."/>
        </authorList>
    </citation>
    <scope>NUCLEOTIDE SEQUENCE [LARGE SCALE GENOMIC DNA]</scope>
</reference>
<dbReference type="OrthoDB" id="329835at2759"/>
<evidence type="ECO:0000256" key="9">
    <source>
        <dbReference type="PROSITE-ProRule" id="PRU01363"/>
    </source>
</evidence>
<dbReference type="GO" id="GO:0016746">
    <property type="term" value="F:acyltransferase activity"/>
    <property type="evidence" value="ECO:0007669"/>
    <property type="project" value="UniProtKB-KW"/>
</dbReference>
<feature type="region of interest" description="Disordered" evidence="10">
    <location>
        <begin position="1541"/>
        <end position="1560"/>
    </location>
</feature>
<evidence type="ECO:0000256" key="3">
    <source>
        <dbReference type="ARBA" id="ARBA00022630"/>
    </source>
</evidence>
<evidence type="ECO:0000256" key="10">
    <source>
        <dbReference type="SAM" id="MobiDB-lite"/>
    </source>
</evidence>
<dbReference type="PANTHER" id="PTHR45681:SF6">
    <property type="entry name" value="POLYKETIDE SYNTHASE 37"/>
    <property type="match status" value="1"/>
</dbReference>
<evidence type="ECO:0000256" key="6">
    <source>
        <dbReference type="ARBA" id="ARBA00023002"/>
    </source>
</evidence>
<dbReference type="Pfam" id="PF08242">
    <property type="entry name" value="Methyltransf_12"/>
    <property type="match status" value="1"/>
</dbReference>
<keyword evidence="14" id="KW-1185">Reference proteome</keyword>
<evidence type="ECO:0000256" key="5">
    <source>
        <dbReference type="ARBA" id="ARBA00022827"/>
    </source>
</evidence>
<dbReference type="Pfam" id="PF18558">
    <property type="entry name" value="HTH_51"/>
    <property type="match status" value="1"/>
</dbReference>
<dbReference type="InterPro" id="IPR036736">
    <property type="entry name" value="ACP-like_sf"/>
</dbReference>
<sequence>MADSKTQTAMASKNLLLFGPGAMTLDEAYYNRILSFMKESCESQWALDAIDDIGNYWESVCELIPKLEQVSGLNDAQRLADWIRKGIIPSQSTVSNLPNSILGPLVIISQLVEYIQYITSSSKSSQNETNKFQRPSKTNTETVGCCLGVFSALVVSSSSSWPQFHHNASAVLRTVFILGALSDVQDIDDKSGSSVSLIAFWRGGRSLSDLEKALGKHPEAYVSVLYDENRVTVTTSTRTVSDLKRSLQTIGITANETEFHGRFHAGKLYQEELQLFFNFCKRFPAFQLPDASCLVVPTRINADTTLSEPGNLLEAASRAFLVEQFNWIKTFRAVVSSSLQDRNSRVIEFGPEKCVPPTLLRRLSSQINHFDFEQSIANTINGTVPSRLDFKSTDNDIAVIGMSCSVAGAPDLEQYWKILLEGKSQHRKLVPNDRFVMETIFRQHEKGDEKKPWFGNFLDDQDAFDSKFFKKSPREALHMDPQQRLILQAAYRAVAQSGYYNKSESDNRVGCYIGLVANDYENNIACTAPTAFSATDIDNMAIAGAPVPWKETFKATLINNYGAAGSNASMVIKQAPKLGPERGDGDQKGAVLSSSVAPFNCPFYIGGFDEQAIRRYTAELRDFIKRKAISGDRLGIENLAFNVNRQSNWSLRHAMVFSSDSIDGLDRNLASIKTFTRPSARPVILCFGGQVAKFVGLDREVFDKAAVLRKHLDHCDDVCKSINAGSIYPGIFGREPIDDPSVLQPLLFAMQYSSAMSWIDCGIKPTTLVGHSFGELTALCVSGILSLEDALKIIYGRAKIIRDSWGSEKGSMIAVEADPDVVTDLLVASNTSLPDPEGIGRATIACFNGPRSFTLAGSVVAIDAVEGNISSNRTKAPISKYKRLDVTNAFHSTLVEKLKPELESLLQNAVLNPPQIRMETATEEPTTDPISVSYVVEHMRRPVYFDQAVQRIAKEYPEAVWLEAGSNSTITTMANKALGMPKGATFQPVNVTSANQALQNLVDTTMTLWRAGLQVTFWPHSRLQTYEYRPIFLPSYQFDKQRYWLDFKPPPKQLIKQDIAEQVNGLSAELPPAGLYIFLGYTDDTDSKCQFRLNTGAKPYLDVMSDHTFLKTQKTCPATFEIDVAIQAITSIRPELSQEANLQPQVYNITNQSPIFDSSRAIFIYFERLSREVNNWSFTFTSTLKGSPDIVHLSGQLCFLPLDDHRSCLEFNRLERLVTHSRCLQVLKSNDEADEVIQGRSIYKVLSDIIDYGEQFQSLLKLVGRVDDSAGRIVRTRSRETWFDFSLSEVFTQVGSIWANSMARDRRTLHGTIYVCNSIEQWVRSPSVLRKIRDGAYRDGAKQEWQVLAQHKRANSPENSYITDIFVFDALSGSLEEVILGMLFTPLELNQSIKNPSSFEIAAPVTNKFALPLAATAPTVHISSSGSEPPRATVKPVKRAVRQKKNTKHEIWVKLQPVLADISGLAPEEINQTDSLADIGIDSLMGMEMAREVETTFKCTLEQSQLVTLVDIPGILIFLQSVLGDGDEEDVGYSDSSEAAYSEASVPSSHDDIASTSSSDQLEACGTSEATLQLPTSVILDAFKESKSHTDQFLKAYGCAGYLDGVSQKQTRLCLVLTSEAFKKLGCDLEAAKPGDVLQPVPFISKHKRFHEYLYGMLEETRIIDIDNDIITRTAIPLPSQSAEVILENLMRHHADNGSSHQLTYNVGTRMADVLSGKADGPQLIFGDAKNRELVASFYGELPFNRLYFEQMVEFLTLLATRLKLSSHNQPPLKILEMGAGTGGTTKVIVPALAKLGIPVEYTFTDLSPSLVAQAKRKFKQYSFMNFAVHDIEQPPSDPELMGSQHIVIASNAVHATHSLRASAENIRKFLRPDGFVMLLEMMGTLHWVDVVWGTLEGWWLFDDGRRHAIVNERRWEMELKNAGYKHVDWTDGKLPENHVQRVVIAMVADAEQDLETSPPTSESLPAASNGHGLSREDIESRKSAADRYVQSASEGFSIPEYNGPPLDFTTTKCVLVTGGTGSLGSHIISHLLSLSTVESVYCLNRHAPPIKDAPIRSPLRRQIDSFESKGITLNEGQLAKLKVFESDSSKPQLGMPADEYDQLLNNVTHLVHNAFPVNGMRSLPQNEPQFATMRNLVDMAAAVSARRKAGTSNEFKFTFQFISSLSAVGMYPIVNGGEIDVPEKELDIDCALPNGYGGAKVICERLLFETLSRFPDRFKAMTTRLGQLSGSIETGYWNHMEVLGFLFKSAQTLKAFPDVKGAISWLALEDASASLAELLLREEPQCHRIYHVDNPSRRTWEDMLPVLTETLGAPPRGVIPLREWLKRVQAYPGENPWDNPAAKAMDFFDHKFAHMSCGGVTMSTDNAREHSPTLRAVQPVSDELVRKYMQGWKDSGFLRYVFLLSKFITLNFKMAQTQGESASSPLEVAIIGGGMTGLALAVGLLKRNVNFTLYERADNFGELGVGIHFTPNAERAMAALDPRVLQSYVDIATHAEGGFLTFVDGFHEEKGADPSTSTEETIFQLRVGDGYKACRRCDFVDQLVKHIPPEKVRYQKWLQSIDDKEGRSILTFRDGSKAQADIVIGCDGIRSKVREAMFGSANSSPKAQYSHQLGFRGLVPMDKALAAVGSRKTSNALGHLGPGGFVLTIPLSGVNAMHVEAFVMDPHPWPEIKTENDTQRYVLPATRDEALAAFKDFGPTVQTFVSLLPEKLDKWAVFDMLDAPAPSFSKGRMCLAGDAAHASTPNQGAGAGAGMEDALVLAEVLAAVANLRHVDEGAVYAALGVYSEMRHERCQWLVASSRRVAELFTWKDPQYGHDKDGVRREIEERSHVLWDYDTDGMVRETVAKFNTRLERM</sequence>
<dbReference type="Proteomes" id="UP000775872">
    <property type="component" value="Unassembled WGS sequence"/>
</dbReference>
<evidence type="ECO:0000313" key="14">
    <source>
        <dbReference type="Proteomes" id="UP000775872"/>
    </source>
</evidence>
<keyword evidence="2" id="KW-0597">Phosphoprotein</keyword>
<dbReference type="CDD" id="cd02440">
    <property type="entry name" value="AdoMet_MTases"/>
    <property type="match status" value="1"/>
</dbReference>
<dbReference type="SUPFAM" id="SSF52151">
    <property type="entry name" value="FabD/lysophospholipase-like"/>
    <property type="match status" value="1"/>
</dbReference>
<dbReference type="Gene3D" id="3.40.366.10">
    <property type="entry name" value="Malonyl-Coenzyme A Acyl Carrier Protein, domain 2"/>
    <property type="match status" value="2"/>
</dbReference>
<comment type="caution">
    <text evidence="9">Lacks conserved residue(s) required for the propagation of feature annotation.</text>
</comment>
<dbReference type="InterPro" id="IPR050444">
    <property type="entry name" value="Polyketide_Synthase"/>
</dbReference>
<comment type="caution">
    <text evidence="13">The sequence shown here is derived from an EMBL/GenBank/DDBJ whole genome shotgun (WGS) entry which is preliminary data.</text>
</comment>
<dbReference type="InterPro" id="IPR049900">
    <property type="entry name" value="PKS_mFAS_DH"/>
</dbReference>
<evidence type="ECO:0000259" key="12">
    <source>
        <dbReference type="PROSITE" id="PS52019"/>
    </source>
</evidence>
<dbReference type="InterPro" id="IPR036188">
    <property type="entry name" value="FAD/NAD-bd_sf"/>
</dbReference>
<dbReference type="PANTHER" id="PTHR45681">
    <property type="entry name" value="POLYKETIDE SYNTHASE 44-RELATED"/>
    <property type="match status" value="1"/>
</dbReference>
<evidence type="ECO:0000259" key="11">
    <source>
        <dbReference type="PROSITE" id="PS50075"/>
    </source>
</evidence>
<keyword evidence="6" id="KW-0560">Oxidoreductase</keyword>
<dbReference type="SMART" id="SM00825">
    <property type="entry name" value="PKS_KS"/>
    <property type="match status" value="1"/>
</dbReference>
<dbReference type="InterPro" id="IPR002938">
    <property type="entry name" value="FAD-bd"/>
</dbReference>
<dbReference type="InterPro" id="IPR001227">
    <property type="entry name" value="Ac_transferase_dom_sf"/>
</dbReference>
<evidence type="ECO:0000256" key="7">
    <source>
        <dbReference type="ARBA" id="ARBA00023268"/>
    </source>
</evidence>
<dbReference type="PROSITE" id="PS50075">
    <property type="entry name" value="CARRIER"/>
    <property type="match status" value="1"/>
</dbReference>
<dbReference type="InterPro" id="IPR029063">
    <property type="entry name" value="SAM-dependent_MTases_sf"/>
</dbReference>
<dbReference type="Pfam" id="PF07993">
    <property type="entry name" value="NAD_binding_4"/>
    <property type="match status" value="1"/>
</dbReference>
<dbReference type="InterPro" id="IPR016039">
    <property type="entry name" value="Thiolase-like"/>
</dbReference>
<dbReference type="SUPFAM" id="SSF55048">
    <property type="entry name" value="Probable ACP-binding domain of malonyl-CoA ACP transacylase"/>
    <property type="match status" value="1"/>
</dbReference>
<dbReference type="Pfam" id="PF00698">
    <property type="entry name" value="Acyl_transf_1"/>
    <property type="match status" value="1"/>
</dbReference>